<proteinExistence type="predicted"/>
<organism evidence="2">
    <name type="scientific">viral metagenome</name>
    <dbReference type="NCBI Taxonomy" id="1070528"/>
    <lineage>
        <taxon>unclassified sequences</taxon>
        <taxon>metagenomes</taxon>
        <taxon>organismal metagenomes</taxon>
    </lineage>
</organism>
<name>A0A6C0JJT5_9ZZZZ</name>
<accession>A0A6C0JJT5</accession>
<feature type="region of interest" description="Disordered" evidence="1">
    <location>
        <begin position="48"/>
        <end position="86"/>
    </location>
</feature>
<evidence type="ECO:0000256" key="1">
    <source>
        <dbReference type="SAM" id="MobiDB-lite"/>
    </source>
</evidence>
<protein>
    <submittedName>
        <fullName evidence="2">Uncharacterized protein</fullName>
    </submittedName>
</protein>
<feature type="compositionally biased region" description="Polar residues" evidence="1">
    <location>
        <begin position="62"/>
        <end position="79"/>
    </location>
</feature>
<evidence type="ECO:0000313" key="2">
    <source>
        <dbReference type="EMBL" id="QHU05311.1"/>
    </source>
</evidence>
<dbReference type="AlphaFoldDB" id="A0A6C0JJT5"/>
<reference evidence="2" key="1">
    <citation type="journal article" date="2020" name="Nature">
        <title>Giant virus diversity and host interactions through global metagenomics.</title>
        <authorList>
            <person name="Schulz F."/>
            <person name="Roux S."/>
            <person name="Paez-Espino D."/>
            <person name="Jungbluth S."/>
            <person name="Walsh D.A."/>
            <person name="Denef V.J."/>
            <person name="McMahon K.D."/>
            <person name="Konstantinidis K.T."/>
            <person name="Eloe-Fadrosh E.A."/>
            <person name="Kyrpides N.C."/>
            <person name="Woyke T."/>
        </authorList>
    </citation>
    <scope>NUCLEOTIDE SEQUENCE</scope>
    <source>
        <strain evidence="2">GVMAG-M-3300027734-16</strain>
    </source>
</reference>
<sequence>MSDDENTPLTEIEKQLLGTYRSWAKKGTLVVKLQEKMEKLAAREKIPEYKPVPPARGPPIVSTPQSPMDGSGVASSPPVQNDMWHPMDGCGAALAALPPPPKAEIVTAAIDAVSAPGKRFHHQHALEVELAMRGYFDEPGDMPEALKCPAGGGGK</sequence>
<dbReference type="EMBL" id="MN740411">
    <property type="protein sequence ID" value="QHU05311.1"/>
    <property type="molecule type" value="Genomic_DNA"/>
</dbReference>